<evidence type="ECO:0000313" key="3">
    <source>
        <dbReference type="EMBL" id="QDT61083.1"/>
    </source>
</evidence>
<gene>
    <name evidence="3" type="ORF">SV7mr_36140</name>
</gene>
<feature type="region of interest" description="Disordered" evidence="1">
    <location>
        <begin position="151"/>
        <end position="220"/>
    </location>
</feature>
<dbReference type="RefSeq" id="WP_145274747.1">
    <property type="nucleotide sequence ID" value="NZ_CP036272.1"/>
</dbReference>
<keyword evidence="4" id="KW-1185">Reference proteome</keyword>
<organism evidence="3 4">
    <name type="scientific">Stieleria bergensis</name>
    <dbReference type="NCBI Taxonomy" id="2528025"/>
    <lineage>
        <taxon>Bacteria</taxon>
        <taxon>Pseudomonadati</taxon>
        <taxon>Planctomycetota</taxon>
        <taxon>Planctomycetia</taxon>
        <taxon>Pirellulales</taxon>
        <taxon>Pirellulaceae</taxon>
        <taxon>Stieleria</taxon>
    </lineage>
</organism>
<accession>A0A517SYE1</accession>
<keyword evidence="2" id="KW-0472">Membrane</keyword>
<dbReference type="OrthoDB" id="226550at2"/>
<evidence type="ECO:0000256" key="1">
    <source>
        <dbReference type="SAM" id="MobiDB-lite"/>
    </source>
</evidence>
<name>A0A517SYE1_9BACT</name>
<evidence type="ECO:0000313" key="4">
    <source>
        <dbReference type="Proteomes" id="UP000315003"/>
    </source>
</evidence>
<keyword evidence="2" id="KW-0812">Transmembrane</keyword>
<dbReference type="Proteomes" id="UP000315003">
    <property type="component" value="Chromosome"/>
</dbReference>
<evidence type="ECO:0000256" key="2">
    <source>
        <dbReference type="SAM" id="Phobius"/>
    </source>
</evidence>
<reference evidence="3 4" key="1">
    <citation type="submission" date="2019-02" db="EMBL/GenBank/DDBJ databases">
        <title>Deep-cultivation of Planctomycetes and their phenomic and genomic characterization uncovers novel biology.</title>
        <authorList>
            <person name="Wiegand S."/>
            <person name="Jogler M."/>
            <person name="Boedeker C."/>
            <person name="Pinto D."/>
            <person name="Vollmers J."/>
            <person name="Rivas-Marin E."/>
            <person name="Kohn T."/>
            <person name="Peeters S.H."/>
            <person name="Heuer A."/>
            <person name="Rast P."/>
            <person name="Oberbeckmann S."/>
            <person name="Bunk B."/>
            <person name="Jeske O."/>
            <person name="Meyerdierks A."/>
            <person name="Storesund J.E."/>
            <person name="Kallscheuer N."/>
            <person name="Luecker S."/>
            <person name="Lage O.M."/>
            <person name="Pohl T."/>
            <person name="Merkel B.J."/>
            <person name="Hornburger P."/>
            <person name="Mueller R.-W."/>
            <person name="Bruemmer F."/>
            <person name="Labrenz M."/>
            <person name="Spormann A.M."/>
            <person name="Op den Camp H."/>
            <person name="Overmann J."/>
            <person name="Amann R."/>
            <person name="Jetten M.S.M."/>
            <person name="Mascher T."/>
            <person name="Medema M.H."/>
            <person name="Devos D.P."/>
            <person name="Kaster A.-K."/>
            <person name="Ovreas L."/>
            <person name="Rohde M."/>
            <person name="Galperin M.Y."/>
            <person name="Jogler C."/>
        </authorList>
    </citation>
    <scope>NUCLEOTIDE SEQUENCE [LARGE SCALE GENOMIC DNA]</scope>
    <source>
        <strain evidence="3 4">SV_7m_r</strain>
    </source>
</reference>
<feature type="transmembrane region" description="Helical" evidence="2">
    <location>
        <begin position="17"/>
        <end position="34"/>
    </location>
</feature>
<keyword evidence="2" id="KW-1133">Transmembrane helix</keyword>
<dbReference type="AlphaFoldDB" id="A0A517SYE1"/>
<sequence length="696" mass="76643">MDTEKAKEFIIHNFEKAIVGVVVLMALVLIFLGSRKPVITSTYDPDAEKSKATNVRRRITEVDNRASIMSERRETVFDIKQQTAGFKNSIASKDYAMGTLDSTINVSNKVRREDPALAKPVGIMAHGFLGSMALASPTGMYEIKNLEAAGELEKEEKRRPRRRTKPKAPEPGEGAFGEGYGEDGGGFGEIFGDSSGGGGEGEGEGMFPPMGGGNFSNNPVRRLASEATNGFTPAETNAPNSTRKQIPAAFPAMFIGGTAAIPHADLINAYQKALSYAADYQPIRRDRPVYLAYEVQRADVTNKSVDQLTDKDWILRDTNTQTIKLAANYWCGFAPEVVPPDYWVNGVTMWIPPVLVDPYKSFAINPLIPLKTQRELEMEALAEQPVEETDVEQEIIIGGGGTSGVNYGEGMMGGEGEMGMGGEAGFGGDDMRYQGGVASMQGLPAEEDPVQHKLLRFYDFRGLDQSKPDKAPIQMGRKYVYRIRYAVEDPNFPRERIAEPKSKHLATAAFNRVSALRAKSEQSNNREFTLWSPWSDPSAPVSLPGLEQSFAGPVEKVSGRWIDKDETEVFLESTPPSAEMVIGKFQFPLANFANTRMDVTRGSVLTAKAEKPEIIDPITLEVKAIDNEVVIDSSATVIDLKGGLKMPLQEDNDDEDLITEPDFILMTDSNGNLKVRDAIEEQRIYRYRSFATERNK</sequence>
<feature type="compositionally biased region" description="Gly residues" evidence="1">
    <location>
        <begin position="174"/>
        <end position="200"/>
    </location>
</feature>
<proteinExistence type="predicted"/>
<dbReference type="EMBL" id="CP036272">
    <property type="protein sequence ID" value="QDT61083.1"/>
    <property type="molecule type" value="Genomic_DNA"/>
</dbReference>
<protein>
    <submittedName>
        <fullName evidence="3">Uncharacterized protein</fullName>
    </submittedName>
</protein>